<evidence type="ECO:0000313" key="2">
    <source>
        <dbReference type="Proteomes" id="UP001156691"/>
    </source>
</evidence>
<reference evidence="2" key="1">
    <citation type="journal article" date="2019" name="Int. J. Syst. Evol. Microbiol.">
        <title>The Global Catalogue of Microorganisms (GCM) 10K type strain sequencing project: providing services to taxonomists for standard genome sequencing and annotation.</title>
        <authorList>
            <consortium name="The Broad Institute Genomics Platform"/>
            <consortium name="The Broad Institute Genome Sequencing Center for Infectious Disease"/>
            <person name="Wu L."/>
            <person name="Ma J."/>
        </authorList>
    </citation>
    <scope>NUCLEOTIDE SEQUENCE [LARGE SCALE GENOMIC DNA]</scope>
    <source>
        <strain evidence="2">NBRC 112416</strain>
    </source>
</reference>
<protein>
    <submittedName>
        <fullName evidence="1">Uncharacterized protein</fullName>
    </submittedName>
</protein>
<keyword evidence="2" id="KW-1185">Reference proteome</keyword>
<dbReference type="Proteomes" id="UP001156691">
    <property type="component" value="Unassembled WGS sequence"/>
</dbReference>
<accession>A0ABQ5W1E3</accession>
<gene>
    <name evidence="1" type="ORF">GCM10010862_11480</name>
</gene>
<proteinExistence type="predicted"/>
<dbReference type="EMBL" id="BSNS01000007">
    <property type="protein sequence ID" value="GLQ53889.1"/>
    <property type="molecule type" value="Genomic_DNA"/>
</dbReference>
<name>A0ABQ5W1E3_9HYPH</name>
<dbReference type="RefSeq" id="WP_284339343.1">
    <property type="nucleotide sequence ID" value="NZ_BSNS01000007.1"/>
</dbReference>
<organism evidence="1 2">
    <name type="scientific">Devosia nitrariae</name>
    <dbReference type="NCBI Taxonomy" id="2071872"/>
    <lineage>
        <taxon>Bacteria</taxon>
        <taxon>Pseudomonadati</taxon>
        <taxon>Pseudomonadota</taxon>
        <taxon>Alphaproteobacteria</taxon>
        <taxon>Hyphomicrobiales</taxon>
        <taxon>Devosiaceae</taxon>
        <taxon>Devosia</taxon>
    </lineage>
</organism>
<evidence type="ECO:0000313" key="1">
    <source>
        <dbReference type="EMBL" id="GLQ53889.1"/>
    </source>
</evidence>
<comment type="caution">
    <text evidence="1">The sequence shown here is derived from an EMBL/GenBank/DDBJ whole genome shotgun (WGS) entry which is preliminary data.</text>
</comment>
<sequence>MTQHPVVPRKEWLDARKRHLEHEKEMTGMRDRAYMYLETTIMDWIRRHDEYPESAPRGLP</sequence>